<proteinExistence type="predicted"/>
<protein>
    <submittedName>
        <fullName evidence="2">Hydroxymethylpyrimidine pyrophosphatase</fullName>
    </submittedName>
</protein>
<evidence type="ECO:0000313" key="2">
    <source>
        <dbReference type="EMBL" id="SEC85922.1"/>
    </source>
</evidence>
<keyword evidence="3" id="KW-1185">Reference proteome</keyword>
<evidence type="ECO:0000256" key="1">
    <source>
        <dbReference type="SAM" id="MobiDB-lite"/>
    </source>
</evidence>
<evidence type="ECO:0000313" key="3">
    <source>
        <dbReference type="Proteomes" id="UP000182652"/>
    </source>
</evidence>
<dbReference type="Gene3D" id="3.40.50.1000">
    <property type="entry name" value="HAD superfamily/HAD-like"/>
    <property type="match status" value="1"/>
</dbReference>
<dbReference type="STRING" id="156980.SAMN04489745_3353"/>
<dbReference type="InterPro" id="IPR023214">
    <property type="entry name" value="HAD_sf"/>
</dbReference>
<dbReference type="InterPro" id="IPR036412">
    <property type="entry name" value="HAD-like_sf"/>
</dbReference>
<dbReference type="EMBL" id="FNSN01000004">
    <property type="protein sequence ID" value="SEC85922.1"/>
    <property type="molecule type" value="Genomic_DNA"/>
</dbReference>
<dbReference type="Gene3D" id="3.30.1240.10">
    <property type="match status" value="1"/>
</dbReference>
<dbReference type="AlphaFoldDB" id="A0A1H4VXS3"/>
<accession>A0A1H4VXS3</accession>
<name>A0A1H4VXS3_9MICC</name>
<gene>
    <name evidence="2" type="ORF">SAMN04489745_3353</name>
</gene>
<sequence>MVVMTDSSAPAAPVTHSPEESSGPEPRAPREATIPVEPGDGTRPPLALLLDVDGPIASPVTRSVPDEVIAELLWLATDGVPVIFNTGRSADFIEQQVVRPMLAAGIPDGLEFLAVCEKGATWFTFDRDGAGEVHVDEQFKVPASYAAAIRELVTRKYSEWMFFDETKLAMVSVEQHVETPSADYLAQQPHFDADALSLMPAHAMRGLIRSAAPEQASGIKDSRANHFLVDPTIISTDIEHARLGKDLGAWRALSWLQERGLEPDQWRTVGDSGTDYAMADWLQAQGHAVAHVDVRPAEELPDKPYHVLTSVHVGLGADVVNDEAGLAFLRAWHERLDG</sequence>
<organism evidence="2 3">
    <name type="scientific">Arthrobacter woluwensis</name>
    <dbReference type="NCBI Taxonomy" id="156980"/>
    <lineage>
        <taxon>Bacteria</taxon>
        <taxon>Bacillati</taxon>
        <taxon>Actinomycetota</taxon>
        <taxon>Actinomycetes</taxon>
        <taxon>Micrococcales</taxon>
        <taxon>Micrococcaceae</taxon>
        <taxon>Arthrobacter</taxon>
    </lineage>
</organism>
<feature type="region of interest" description="Disordered" evidence="1">
    <location>
        <begin position="1"/>
        <end position="42"/>
    </location>
</feature>
<dbReference type="Proteomes" id="UP000182652">
    <property type="component" value="Unassembled WGS sequence"/>
</dbReference>
<dbReference type="SUPFAM" id="SSF56784">
    <property type="entry name" value="HAD-like"/>
    <property type="match status" value="1"/>
</dbReference>
<reference evidence="2 3" key="1">
    <citation type="submission" date="2016-10" db="EMBL/GenBank/DDBJ databases">
        <authorList>
            <person name="de Groot N.N."/>
        </authorList>
    </citation>
    <scope>NUCLEOTIDE SEQUENCE [LARGE SCALE GENOMIC DNA]</scope>
    <source>
        <strain evidence="2 3">DSM 10495</strain>
    </source>
</reference>